<comment type="caution">
    <text evidence="2">The sequence shown here is derived from an EMBL/GenBank/DDBJ whole genome shotgun (WGS) entry which is preliminary data.</text>
</comment>
<dbReference type="Gene3D" id="1.20.144.10">
    <property type="entry name" value="Phosphatidic acid phosphatase type 2/haloperoxidase"/>
    <property type="match status" value="1"/>
</dbReference>
<evidence type="ECO:0000313" key="3">
    <source>
        <dbReference type="Proteomes" id="UP000307507"/>
    </source>
</evidence>
<dbReference type="RefSeq" id="WP_136403236.1">
    <property type="nucleotide sequence ID" value="NZ_SSNZ01000004.1"/>
</dbReference>
<dbReference type="SUPFAM" id="SSF48317">
    <property type="entry name" value="Acid phosphatase/Vanadium-dependent haloperoxidase"/>
    <property type="match status" value="1"/>
</dbReference>
<evidence type="ECO:0000313" key="2">
    <source>
        <dbReference type="EMBL" id="THF49827.1"/>
    </source>
</evidence>
<protein>
    <submittedName>
        <fullName evidence="2">Phosphatase PAP2 family protein</fullName>
    </submittedName>
</protein>
<dbReference type="Pfam" id="PF01569">
    <property type="entry name" value="PAP2"/>
    <property type="match status" value="1"/>
</dbReference>
<sequence length="329" mass="37151">MNRFIPLLLFFSGCVFSQSDSLSILNKRFENRKTQTYTIDANTERIYYQPKWHEPITNLWHDFKDTNRDFIADDHAWYLGGALAATAVMVPFDQDIIDESRRFANQLGLSPDNKYGSLGPLSNIPQNTGAAFYLVGNGTTVLLLSAGFMTHALFTNDYRAYATASGMLESMALSGFYIQVLKRTTGRESPFIARENGNPGGDWNPFPSFTAYGENTPTYDAFPSGHLATIMSAFTVITTNYPEVKWLKPVGYSAIGLLSFQMVQSEVHWISDYPLALLIGYFSGKNIARNRFVDRKKNGQANLQKKYDLRITGNYHRYGFQTLGLKMTF</sequence>
<dbReference type="EMBL" id="SSNZ01000004">
    <property type="protein sequence ID" value="THF49827.1"/>
    <property type="molecule type" value="Genomic_DNA"/>
</dbReference>
<dbReference type="Proteomes" id="UP000307507">
    <property type="component" value="Unassembled WGS sequence"/>
</dbReference>
<accession>A0A4S3ZVQ2</accession>
<dbReference type="InterPro" id="IPR036938">
    <property type="entry name" value="PAP2/HPO_sf"/>
</dbReference>
<feature type="domain" description="Phosphatidic acid phosphatase type 2/haloperoxidase" evidence="1">
    <location>
        <begin position="167"/>
        <end position="285"/>
    </location>
</feature>
<gene>
    <name evidence="2" type="ORF">E6C50_10755</name>
</gene>
<proteinExistence type="predicted"/>
<dbReference type="AlphaFoldDB" id="A0A4S3ZVQ2"/>
<dbReference type="OrthoDB" id="1429467at2"/>
<reference evidence="2 3" key="1">
    <citation type="submission" date="2019-04" db="EMBL/GenBank/DDBJ databases">
        <title>Flavobacterium sp. nov. isolated from construction timber.</title>
        <authorList>
            <person name="Lin S.-Y."/>
            <person name="Chang C.-T."/>
            <person name="Young C.-C."/>
        </authorList>
    </citation>
    <scope>NUCLEOTIDE SEQUENCE [LARGE SCALE GENOMIC DNA]</scope>
    <source>
        <strain evidence="2 3">CC-CTC003</strain>
    </source>
</reference>
<dbReference type="InterPro" id="IPR000326">
    <property type="entry name" value="PAP2/HPO"/>
</dbReference>
<organism evidence="2 3">
    <name type="scientific">Flavobacterium supellecticarium</name>
    <dbReference type="NCBI Taxonomy" id="2565924"/>
    <lineage>
        <taxon>Bacteria</taxon>
        <taxon>Pseudomonadati</taxon>
        <taxon>Bacteroidota</taxon>
        <taxon>Flavobacteriia</taxon>
        <taxon>Flavobacteriales</taxon>
        <taxon>Flavobacteriaceae</taxon>
        <taxon>Flavobacterium</taxon>
    </lineage>
</organism>
<name>A0A4S3ZVQ2_9FLAO</name>
<evidence type="ECO:0000259" key="1">
    <source>
        <dbReference type="Pfam" id="PF01569"/>
    </source>
</evidence>
<keyword evidence="3" id="KW-1185">Reference proteome</keyword>